<evidence type="ECO:0000256" key="1">
    <source>
        <dbReference type="SAM" id="MobiDB-lite"/>
    </source>
</evidence>
<reference evidence="2 3" key="1">
    <citation type="submission" date="2019-05" db="EMBL/GenBank/DDBJ databases">
        <authorList>
            <person name="Farhan Ul Haque M."/>
        </authorList>
    </citation>
    <scope>NUCLEOTIDE SEQUENCE [LARGE SCALE GENOMIC DNA]</scope>
    <source>
        <strain evidence="2">2</strain>
    </source>
</reference>
<feature type="compositionally biased region" description="Polar residues" evidence="1">
    <location>
        <begin position="89"/>
        <end position="101"/>
    </location>
</feature>
<feature type="region of interest" description="Disordered" evidence="1">
    <location>
        <begin position="72"/>
        <end position="101"/>
    </location>
</feature>
<gene>
    <name evidence="2" type="ORF">MPC4_20266</name>
</gene>
<dbReference type="AlphaFoldDB" id="A0A8B6M5K4"/>
<evidence type="ECO:0000313" key="2">
    <source>
        <dbReference type="EMBL" id="VTZ50056.1"/>
    </source>
</evidence>
<dbReference type="Proteomes" id="UP000485880">
    <property type="component" value="Unassembled WGS sequence"/>
</dbReference>
<evidence type="ECO:0000313" key="3">
    <source>
        <dbReference type="Proteomes" id="UP000485880"/>
    </source>
</evidence>
<sequence length="101" mass="10786">MQYQPSTPLACYYFVQSRGGSLRRSDSRSPTLHDYRDALPVSSAPAAAAGFEADALRAAHVLLIETEYAGGELRSPPASTERHCPCGAQPNTALAPQPQIT</sequence>
<dbReference type="EMBL" id="CABFMQ020000076">
    <property type="protein sequence ID" value="VTZ50056.1"/>
    <property type="molecule type" value="Genomic_DNA"/>
</dbReference>
<proteinExistence type="predicted"/>
<keyword evidence="3" id="KW-1185">Reference proteome</keyword>
<comment type="caution">
    <text evidence="2">The sequence shown here is derived from an EMBL/GenBank/DDBJ whole genome shotgun (WGS) entry which is preliminary data.</text>
</comment>
<accession>A0A8B6M5K4</accession>
<organism evidence="2 3">
    <name type="scientific">Methylocella tundrae</name>
    <dbReference type="NCBI Taxonomy" id="227605"/>
    <lineage>
        <taxon>Bacteria</taxon>
        <taxon>Pseudomonadati</taxon>
        <taxon>Pseudomonadota</taxon>
        <taxon>Alphaproteobacteria</taxon>
        <taxon>Hyphomicrobiales</taxon>
        <taxon>Beijerinckiaceae</taxon>
        <taxon>Methylocella</taxon>
    </lineage>
</organism>
<protein>
    <submittedName>
        <fullName evidence="2">Uncharacterized protein</fullName>
    </submittedName>
</protein>
<name>A0A8B6M5K4_METTU</name>